<dbReference type="PANTHER" id="PTHR43790:SF3">
    <property type="entry name" value="D-ALLOSE IMPORT ATP-BINDING PROTEIN ALSA-RELATED"/>
    <property type="match status" value="1"/>
</dbReference>
<dbReference type="InterPro" id="IPR003593">
    <property type="entry name" value="AAA+_ATPase"/>
</dbReference>
<dbReference type="InterPro" id="IPR050107">
    <property type="entry name" value="ABC_carbohydrate_import_ATPase"/>
</dbReference>
<gene>
    <name evidence="10" type="primary">rbsA_2</name>
    <name evidence="10" type="ORF">Lac1_25620</name>
</gene>
<dbReference type="PANTHER" id="PTHR43790">
    <property type="entry name" value="CARBOHYDRATE TRANSPORT ATP-BINDING PROTEIN MG119-RELATED"/>
    <property type="match status" value="1"/>
</dbReference>
<evidence type="ECO:0000313" key="11">
    <source>
        <dbReference type="Proteomes" id="UP001305815"/>
    </source>
</evidence>
<dbReference type="InterPro" id="IPR027417">
    <property type="entry name" value="P-loop_NTPase"/>
</dbReference>
<dbReference type="InterPro" id="IPR017871">
    <property type="entry name" value="ABC_transporter-like_CS"/>
</dbReference>
<dbReference type="GO" id="GO:0005524">
    <property type="term" value="F:ATP binding"/>
    <property type="evidence" value="ECO:0007669"/>
    <property type="project" value="UniProtKB-KW"/>
</dbReference>
<evidence type="ECO:0000256" key="2">
    <source>
        <dbReference type="ARBA" id="ARBA00022475"/>
    </source>
</evidence>
<keyword evidence="2" id="KW-1003">Cell membrane</keyword>
<dbReference type="Gene3D" id="3.40.50.300">
    <property type="entry name" value="P-loop containing nucleotide triphosphate hydrolases"/>
    <property type="match status" value="2"/>
</dbReference>
<evidence type="ECO:0000313" key="10">
    <source>
        <dbReference type="EMBL" id="BDZ78379.1"/>
    </source>
</evidence>
<evidence type="ECO:0000259" key="9">
    <source>
        <dbReference type="PROSITE" id="PS50893"/>
    </source>
</evidence>
<keyword evidence="1" id="KW-0813">Transport</keyword>
<proteinExistence type="predicted"/>
<dbReference type="EMBL" id="AP027742">
    <property type="protein sequence ID" value="BDZ78379.1"/>
    <property type="molecule type" value="Genomic_DNA"/>
</dbReference>
<dbReference type="CDD" id="cd03215">
    <property type="entry name" value="ABC_Carb_Monos_II"/>
    <property type="match status" value="1"/>
</dbReference>
<protein>
    <submittedName>
        <fullName evidence="10">Ribose import ATP-binding protein RbsA</fullName>
    </submittedName>
</protein>
<evidence type="ECO:0000256" key="6">
    <source>
        <dbReference type="ARBA" id="ARBA00022840"/>
    </source>
</evidence>
<keyword evidence="4" id="KW-0677">Repeat</keyword>
<name>A0ABM8I5J4_9FIRM</name>
<accession>A0ABM8I5J4</accession>
<dbReference type="PROSITE" id="PS00211">
    <property type="entry name" value="ABC_TRANSPORTER_1"/>
    <property type="match status" value="1"/>
</dbReference>
<keyword evidence="7" id="KW-1278">Translocase</keyword>
<keyword evidence="6 10" id="KW-0067">ATP-binding</keyword>
<dbReference type="SMART" id="SM00382">
    <property type="entry name" value="AAA"/>
    <property type="match status" value="2"/>
</dbReference>
<organism evidence="10 11">
    <name type="scientific">Claveliimonas bilis</name>
    <dbReference type="NCBI Taxonomy" id="3028070"/>
    <lineage>
        <taxon>Bacteria</taxon>
        <taxon>Bacillati</taxon>
        <taxon>Bacillota</taxon>
        <taxon>Clostridia</taxon>
        <taxon>Lachnospirales</taxon>
        <taxon>Lachnospiraceae</taxon>
        <taxon>Claveliimonas</taxon>
    </lineage>
</organism>
<reference evidence="11" key="1">
    <citation type="journal article" date="2023" name="Int. J. Syst. Evol. Microbiol.">
        <title>Claveliimonas bilis gen. nov., sp. nov., deoxycholic acid-producing bacteria isolated from human faeces, and reclassification of Sellimonas monacensis Zenner et al. 2021 as Claveliimonas monacensis comb. nov.</title>
        <authorList>
            <person name="Hisatomi A."/>
            <person name="Kastawa N.W.E.P.G."/>
            <person name="Song I."/>
            <person name="Ohkuma M."/>
            <person name="Fukiya S."/>
            <person name="Sakamoto M."/>
        </authorList>
    </citation>
    <scope>NUCLEOTIDE SEQUENCE [LARGE SCALE GENOMIC DNA]</scope>
    <source>
        <strain evidence="11">12BBH14</strain>
    </source>
</reference>
<keyword evidence="3" id="KW-0762">Sugar transport</keyword>
<evidence type="ECO:0000256" key="1">
    <source>
        <dbReference type="ARBA" id="ARBA00022448"/>
    </source>
</evidence>
<evidence type="ECO:0000256" key="8">
    <source>
        <dbReference type="ARBA" id="ARBA00023136"/>
    </source>
</evidence>
<feature type="domain" description="ABC transporter" evidence="9">
    <location>
        <begin position="2"/>
        <end position="238"/>
    </location>
</feature>
<dbReference type="Proteomes" id="UP001305815">
    <property type="component" value="Chromosome"/>
</dbReference>
<dbReference type="PROSITE" id="PS50893">
    <property type="entry name" value="ABC_TRANSPORTER_2"/>
    <property type="match status" value="2"/>
</dbReference>
<keyword evidence="5" id="KW-0547">Nucleotide-binding</keyword>
<evidence type="ECO:0000256" key="4">
    <source>
        <dbReference type="ARBA" id="ARBA00022737"/>
    </source>
</evidence>
<dbReference type="RefSeq" id="WP_230105299.1">
    <property type="nucleotide sequence ID" value="NZ_AP024845.1"/>
</dbReference>
<dbReference type="InterPro" id="IPR003439">
    <property type="entry name" value="ABC_transporter-like_ATP-bd"/>
</dbReference>
<dbReference type="SUPFAM" id="SSF52540">
    <property type="entry name" value="P-loop containing nucleoside triphosphate hydrolases"/>
    <property type="match status" value="2"/>
</dbReference>
<dbReference type="CDD" id="cd03216">
    <property type="entry name" value="ABC_Carb_Monos_I"/>
    <property type="match status" value="1"/>
</dbReference>
<evidence type="ECO:0000256" key="5">
    <source>
        <dbReference type="ARBA" id="ARBA00022741"/>
    </source>
</evidence>
<feature type="domain" description="ABC transporter" evidence="9">
    <location>
        <begin position="245"/>
        <end position="490"/>
    </location>
</feature>
<keyword evidence="11" id="KW-1185">Reference proteome</keyword>
<keyword evidence="8" id="KW-0472">Membrane</keyword>
<sequence length="493" mass="54315">MLEFKNITKTFFSNKALDNVSFQAYPGEILALLGQNGAGKSTLMKILSGVYKKDEGEILIDGKKVSLGSAEESKKNGIGIVYQELSVVPHLTVAENIALGNEPVKNSMIDKKRQNEIAAEMLKRLGVEDIAPNRKVMSMSVSQQQICEIAKCISRHPKIVILDEPTTSLTVKEKEKLFEIMKKMREDGLTILFITHYLEDAINLADRCVVMRDGKVAFYDRMDGLTENQLVGYMIGEKMSEFYPVYENYVTDKVALEVKGLSGGIVKSVDLTLHYGEVLGLSGLIGAGRTELAHLIIGETKPEGGKIFIEEKEVRIRNENDAIKLGIGYINEDRRNGGLNLTMSIAFNISIPSLVVGTEETVKKPFVNDKGIADLADRIIGRLAVKCNSPKQKIMNLSGGNQQKISIGKWIASGARILIFDEPTKGIDVLAKAKVYEVIRELAKQGYAILVISSYNPELQGVCDKITVMSKGRITGSYGRTATEEELMLAQQS</sequence>
<evidence type="ECO:0000256" key="3">
    <source>
        <dbReference type="ARBA" id="ARBA00022597"/>
    </source>
</evidence>
<dbReference type="Pfam" id="PF00005">
    <property type="entry name" value="ABC_tran"/>
    <property type="match status" value="2"/>
</dbReference>
<evidence type="ECO:0000256" key="7">
    <source>
        <dbReference type="ARBA" id="ARBA00022967"/>
    </source>
</evidence>